<dbReference type="SUPFAM" id="SSF57701">
    <property type="entry name" value="Zn2/Cys6 DNA-binding domain"/>
    <property type="match status" value="1"/>
</dbReference>
<name>A0A9P8UFE6_9PEZI</name>
<keyword evidence="4" id="KW-1185">Reference proteome</keyword>
<dbReference type="InterPro" id="IPR021858">
    <property type="entry name" value="Fun_TF"/>
</dbReference>
<dbReference type="PANTHER" id="PTHR38111:SF11">
    <property type="entry name" value="TRANSCRIPTION FACTOR DOMAIN-CONTAINING PROTEIN-RELATED"/>
    <property type="match status" value="1"/>
</dbReference>
<dbReference type="Proteomes" id="UP000758603">
    <property type="component" value="Unassembled WGS sequence"/>
</dbReference>
<dbReference type="InterPro" id="IPR001138">
    <property type="entry name" value="Zn2Cys6_DnaBD"/>
</dbReference>
<dbReference type="SMART" id="SM00066">
    <property type="entry name" value="GAL4"/>
    <property type="match status" value="1"/>
</dbReference>
<dbReference type="RefSeq" id="XP_045955387.1">
    <property type="nucleotide sequence ID" value="XM_046096518.1"/>
</dbReference>
<gene>
    <name evidence="3" type="ORF">BKA67DRAFT_375739</name>
</gene>
<dbReference type="Pfam" id="PF11951">
    <property type="entry name" value="Fungal_trans_2"/>
    <property type="match status" value="1"/>
</dbReference>
<sequence>MVGVPGRSKACHICRQRRIKCDGERPRCQNCAKSNRLCTGYQRNHAFILSKDMVGYTGGLSKDLVLFSEQSASGDVHVSRWRADRKKDSISPIGRASLHLHTQRTDPSGITGQISQRYAFREQFFSLFLAHSFPTVCRSRSAVAASNWMLDVLRLPSLSPALENATLAVCSARLGKQDMKPVLIRQSLFLYTNSLHEFSKEIGSASRRQDEQTLAACMVMMLYEISECPGGTPDAYSAHYNGTMKLIELRGPEAHKTGLAHSVFQSLRVHNMFNSFVERSQTVLSNPEWCNVPFAGEKEYFDQLLDILLDIPGLYPQHNRIFNMRSPQEQLINALEAMYEGLKLESRLDEWYRNFKSTIAGPLYYPELSHGEYTVDNGQLGKLFPVAYQFPAFSVAQNVLFYWTALLSVHSHVGWMYKTLSHLTETLDLIRADLPCTCGVSDCLRHFTMDPFLHLRDKMNWPRTIAYDICQSIEYCLQHSTRGFGPISIMPVLAVVKGHWINWPGDYVREIAWIDEIFSNLGQERSIIAQFLK</sequence>
<protein>
    <recommendedName>
        <fullName evidence="2">Zn(2)-C6 fungal-type domain-containing protein</fullName>
    </recommendedName>
</protein>
<reference evidence="3" key="1">
    <citation type="journal article" date="2021" name="Nat. Commun.">
        <title>Genetic determinants of endophytism in the Arabidopsis root mycobiome.</title>
        <authorList>
            <person name="Mesny F."/>
            <person name="Miyauchi S."/>
            <person name="Thiergart T."/>
            <person name="Pickel B."/>
            <person name="Atanasova L."/>
            <person name="Karlsson M."/>
            <person name="Huettel B."/>
            <person name="Barry K.W."/>
            <person name="Haridas S."/>
            <person name="Chen C."/>
            <person name="Bauer D."/>
            <person name="Andreopoulos W."/>
            <person name="Pangilinan J."/>
            <person name="LaButti K."/>
            <person name="Riley R."/>
            <person name="Lipzen A."/>
            <person name="Clum A."/>
            <person name="Drula E."/>
            <person name="Henrissat B."/>
            <person name="Kohler A."/>
            <person name="Grigoriev I.V."/>
            <person name="Martin F.M."/>
            <person name="Hacquard S."/>
        </authorList>
    </citation>
    <scope>NUCLEOTIDE SEQUENCE</scope>
    <source>
        <strain evidence="3">MPI-SDFR-AT-0073</strain>
    </source>
</reference>
<evidence type="ECO:0000256" key="1">
    <source>
        <dbReference type="ARBA" id="ARBA00023242"/>
    </source>
</evidence>
<keyword evidence="1" id="KW-0539">Nucleus</keyword>
<accession>A0A9P8UFE6</accession>
<dbReference type="PANTHER" id="PTHR38111">
    <property type="entry name" value="ZN(2)-C6 FUNGAL-TYPE DOMAIN-CONTAINING PROTEIN-RELATED"/>
    <property type="match status" value="1"/>
</dbReference>
<dbReference type="PROSITE" id="PS50048">
    <property type="entry name" value="ZN2_CY6_FUNGAL_2"/>
    <property type="match status" value="1"/>
</dbReference>
<organism evidence="3 4">
    <name type="scientific">Truncatella angustata</name>
    <dbReference type="NCBI Taxonomy" id="152316"/>
    <lineage>
        <taxon>Eukaryota</taxon>
        <taxon>Fungi</taxon>
        <taxon>Dikarya</taxon>
        <taxon>Ascomycota</taxon>
        <taxon>Pezizomycotina</taxon>
        <taxon>Sordariomycetes</taxon>
        <taxon>Xylariomycetidae</taxon>
        <taxon>Amphisphaeriales</taxon>
        <taxon>Sporocadaceae</taxon>
        <taxon>Truncatella</taxon>
    </lineage>
</organism>
<dbReference type="OrthoDB" id="4491390at2759"/>
<comment type="caution">
    <text evidence="3">The sequence shown here is derived from an EMBL/GenBank/DDBJ whole genome shotgun (WGS) entry which is preliminary data.</text>
</comment>
<dbReference type="InterPro" id="IPR036864">
    <property type="entry name" value="Zn2-C6_fun-type_DNA-bd_sf"/>
</dbReference>
<evidence type="ECO:0000313" key="3">
    <source>
        <dbReference type="EMBL" id="KAH6648880.1"/>
    </source>
</evidence>
<dbReference type="AlphaFoldDB" id="A0A9P8UFE6"/>
<dbReference type="CDD" id="cd00067">
    <property type="entry name" value="GAL4"/>
    <property type="match status" value="1"/>
</dbReference>
<dbReference type="Gene3D" id="4.10.240.10">
    <property type="entry name" value="Zn(2)-C6 fungal-type DNA-binding domain"/>
    <property type="match status" value="1"/>
</dbReference>
<dbReference type="GO" id="GO:0000981">
    <property type="term" value="F:DNA-binding transcription factor activity, RNA polymerase II-specific"/>
    <property type="evidence" value="ECO:0007669"/>
    <property type="project" value="InterPro"/>
</dbReference>
<feature type="domain" description="Zn(2)-C6 fungal-type" evidence="2">
    <location>
        <begin position="10"/>
        <end position="39"/>
    </location>
</feature>
<dbReference type="EMBL" id="JAGPXC010000007">
    <property type="protein sequence ID" value="KAH6648880.1"/>
    <property type="molecule type" value="Genomic_DNA"/>
</dbReference>
<dbReference type="GO" id="GO:0008270">
    <property type="term" value="F:zinc ion binding"/>
    <property type="evidence" value="ECO:0007669"/>
    <property type="project" value="InterPro"/>
</dbReference>
<dbReference type="PROSITE" id="PS00463">
    <property type="entry name" value="ZN2_CY6_FUNGAL_1"/>
    <property type="match status" value="1"/>
</dbReference>
<dbReference type="Pfam" id="PF00172">
    <property type="entry name" value="Zn_clus"/>
    <property type="match status" value="1"/>
</dbReference>
<dbReference type="InterPro" id="IPR053178">
    <property type="entry name" value="Osmoadaptation_assoc"/>
</dbReference>
<evidence type="ECO:0000259" key="2">
    <source>
        <dbReference type="PROSITE" id="PS50048"/>
    </source>
</evidence>
<evidence type="ECO:0000313" key="4">
    <source>
        <dbReference type="Proteomes" id="UP000758603"/>
    </source>
</evidence>
<dbReference type="GeneID" id="70125410"/>
<proteinExistence type="predicted"/>